<dbReference type="NCBIfam" id="NF007570">
    <property type="entry name" value="PRK10201.1"/>
    <property type="match status" value="1"/>
</dbReference>
<feature type="domain" description="Uracil-DNA glycosylase-like" evidence="4">
    <location>
        <begin position="19"/>
        <end position="177"/>
    </location>
</feature>
<dbReference type="InterPro" id="IPR005122">
    <property type="entry name" value="Uracil-DNA_glycosylase-like"/>
</dbReference>
<dbReference type="PANTHER" id="PTHR12159">
    <property type="entry name" value="G/T AND G/U MISMATCH-SPECIFIC DNA GLYCOSYLASE"/>
    <property type="match status" value="1"/>
</dbReference>
<dbReference type="PANTHER" id="PTHR12159:SF9">
    <property type="entry name" value="G_T MISMATCH-SPECIFIC THYMINE DNA GLYCOSYLASE"/>
    <property type="match status" value="1"/>
</dbReference>
<dbReference type="GO" id="GO:0008263">
    <property type="term" value="F:pyrimidine-specific mismatch base pair DNA N-glycosylase activity"/>
    <property type="evidence" value="ECO:0007669"/>
    <property type="project" value="TreeGrafter"/>
</dbReference>
<dbReference type="Pfam" id="PF03167">
    <property type="entry name" value="UDG"/>
    <property type="match status" value="1"/>
</dbReference>
<organism evidence="5 6">
    <name type="scientific">Pontibacter actiniarum</name>
    <dbReference type="NCBI Taxonomy" id="323450"/>
    <lineage>
        <taxon>Bacteria</taxon>
        <taxon>Pseudomonadati</taxon>
        <taxon>Bacteroidota</taxon>
        <taxon>Cytophagia</taxon>
        <taxon>Cytophagales</taxon>
        <taxon>Hymenobacteraceae</taxon>
        <taxon>Pontibacter</taxon>
    </lineage>
</organism>
<dbReference type="STRING" id="709015.GCA_000472485_02846"/>
<keyword evidence="3" id="KW-0234">DNA repair</keyword>
<dbReference type="OrthoDB" id="9799921at2"/>
<dbReference type="Gene3D" id="3.40.470.10">
    <property type="entry name" value="Uracil-DNA glycosylase-like domain"/>
    <property type="match status" value="1"/>
</dbReference>
<evidence type="ECO:0000313" key="5">
    <source>
        <dbReference type="EMBL" id="ARS36462.1"/>
    </source>
</evidence>
<evidence type="ECO:0000313" key="6">
    <source>
        <dbReference type="Proteomes" id="UP000266292"/>
    </source>
</evidence>
<dbReference type="InterPro" id="IPR036895">
    <property type="entry name" value="Uracil-DNA_glycosylase-like_sf"/>
</dbReference>
<dbReference type="Proteomes" id="UP000266292">
    <property type="component" value="Chromosome"/>
</dbReference>
<keyword evidence="2" id="KW-0378">Hydrolase</keyword>
<dbReference type="EMBL" id="CP021235">
    <property type="protein sequence ID" value="ARS36462.1"/>
    <property type="molecule type" value="Genomic_DNA"/>
</dbReference>
<evidence type="ECO:0000259" key="4">
    <source>
        <dbReference type="Pfam" id="PF03167"/>
    </source>
</evidence>
<name>A0A1X9YUE3_9BACT</name>
<dbReference type="GO" id="GO:0006285">
    <property type="term" value="P:base-excision repair, AP site formation"/>
    <property type="evidence" value="ECO:0007669"/>
    <property type="project" value="InterPro"/>
</dbReference>
<dbReference type="GO" id="GO:0004844">
    <property type="term" value="F:uracil DNA N-glycosylase activity"/>
    <property type="evidence" value="ECO:0007669"/>
    <property type="project" value="TreeGrafter"/>
</dbReference>
<evidence type="ECO:0000256" key="2">
    <source>
        <dbReference type="ARBA" id="ARBA00022801"/>
    </source>
</evidence>
<dbReference type="AlphaFoldDB" id="A0A1X9YUE3"/>
<keyword evidence="1" id="KW-0227">DNA damage</keyword>
<protein>
    <submittedName>
        <fullName evidence="5">Mismatch-specific DNA-glycosylase</fullName>
    </submittedName>
</protein>
<dbReference type="RefSeq" id="WP_025608032.1">
    <property type="nucleotide sequence ID" value="NZ_CP021235.1"/>
</dbReference>
<proteinExistence type="predicted"/>
<dbReference type="InterPro" id="IPR015637">
    <property type="entry name" value="MUG/TDG"/>
</dbReference>
<reference evidence="6" key="1">
    <citation type="submission" date="2017-05" db="EMBL/GenBank/DDBJ databases">
        <authorList>
            <person name="Ray J."/>
            <person name="Price M."/>
            <person name="Deutschbauer A."/>
        </authorList>
    </citation>
    <scope>NUCLEOTIDE SEQUENCE [LARGE SCALE GENOMIC DNA]</scope>
    <source>
        <strain evidence="6">DSM 19842</strain>
    </source>
</reference>
<evidence type="ECO:0000256" key="3">
    <source>
        <dbReference type="ARBA" id="ARBA00023204"/>
    </source>
</evidence>
<dbReference type="SUPFAM" id="SSF52141">
    <property type="entry name" value="Uracil-DNA glycosylase-like"/>
    <property type="match status" value="1"/>
</dbReference>
<evidence type="ECO:0000256" key="1">
    <source>
        <dbReference type="ARBA" id="ARBA00022763"/>
    </source>
</evidence>
<sequence>MPYKPTKDELAAAVGLTVPDVIAPDLKVLFCGINPSVYTAVVKYNFARPGNRFWPTLFAAGFTPKLFLPEEQQELLPLGYGITNVVDRATVAAADLSKEELRLGGEQLVQKVHEYKPQVLALLGISVYQAAFGQKSSGVGLQGLMIGTTQVWVLPNPSGLNAHFPPRRLAEVYRELRAYVG</sequence>
<gene>
    <name evidence="5" type="ORF">CA264_14025</name>
</gene>
<accession>A0A1X9YUE3</accession>
<dbReference type="KEGG" id="pact:CA264_14025"/>
<keyword evidence="6" id="KW-1185">Reference proteome</keyword>
<dbReference type="CDD" id="cd10028">
    <property type="entry name" value="UDG-F2_TDG_MUG"/>
    <property type="match status" value="1"/>
</dbReference>